<dbReference type="EMBL" id="KV878909">
    <property type="protein sequence ID" value="OJJ80727.1"/>
    <property type="molecule type" value="Genomic_DNA"/>
</dbReference>
<evidence type="ECO:0000313" key="2">
    <source>
        <dbReference type="Proteomes" id="UP000184300"/>
    </source>
</evidence>
<name>A0A1L9V9X0_ASPGL</name>
<dbReference type="RefSeq" id="XP_022397425.1">
    <property type="nucleotide sequence ID" value="XM_022543785.1"/>
</dbReference>
<evidence type="ECO:0000313" key="1">
    <source>
        <dbReference type="EMBL" id="OJJ80727.1"/>
    </source>
</evidence>
<accession>A0A1L9V9X0</accession>
<keyword evidence="2" id="KW-1185">Reference proteome</keyword>
<proteinExistence type="predicted"/>
<organism evidence="1 2">
    <name type="scientific">Aspergillus glaucus CBS 516.65</name>
    <dbReference type="NCBI Taxonomy" id="1160497"/>
    <lineage>
        <taxon>Eukaryota</taxon>
        <taxon>Fungi</taxon>
        <taxon>Dikarya</taxon>
        <taxon>Ascomycota</taxon>
        <taxon>Pezizomycotina</taxon>
        <taxon>Eurotiomycetes</taxon>
        <taxon>Eurotiomycetidae</taxon>
        <taxon>Eurotiales</taxon>
        <taxon>Aspergillaceae</taxon>
        <taxon>Aspergillus</taxon>
        <taxon>Aspergillus subgen. Aspergillus</taxon>
    </lineage>
</organism>
<dbReference type="OrthoDB" id="3917713at2759"/>
<dbReference type="VEuPathDB" id="FungiDB:ASPGLDRAFT_28750"/>
<reference evidence="2" key="1">
    <citation type="journal article" date="2017" name="Genome Biol.">
        <title>Comparative genomics reveals high biological diversity and specific adaptations in the industrially and medically important fungal genus Aspergillus.</title>
        <authorList>
            <person name="de Vries R.P."/>
            <person name="Riley R."/>
            <person name="Wiebenga A."/>
            <person name="Aguilar-Osorio G."/>
            <person name="Amillis S."/>
            <person name="Uchima C.A."/>
            <person name="Anderluh G."/>
            <person name="Asadollahi M."/>
            <person name="Askin M."/>
            <person name="Barry K."/>
            <person name="Battaglia E."/>
            <person name="Bayram O."/>
            <person name="Benocci T."/>
            <person name="Braus-Stromeyer S.A."/>
            <person name="Caldana C."/>
            <person name="Canovas D."/>
            <person name="Cerqueira G.C."/>
            <person name="Chen F."/>
            <person name="Chen W."/>
            <person name="Choi C."/>
            <person name="Clum A."/>
            <person name="Dos Santos R.A."/>
            <person name="Damasio A.R."/>
            <person name="Diallinas G."/>
            <person name="Emri T."/>
            <person name="Fekete E."/>
            <person name="Flipphi M."/>
            <person name="Freyberg S."/>
            <person name="Gallo A."/>
            <person name="Gournas C."/>
            <person name="Habgood R."/>
            <person name="Hainaut M."/>
            <person name="Harispe M.L."/>
            <person name="Henrissat B."/>
            <person name="Hilden K.S."/>
            <person name="Hope R."/>
            <person name="Hossain A."/>
            <person name="Karabika E."/>
            <person name="Karaffa L."/>
            <person name="Karanyi Z."/>
            <person name="Krasevec N."/>
            <person name="Kuo A."/>
            <person name="Kusch H."/>
            <person name="LaButti K."/>
            <person name="Lagendijk E.L."/>
            <person name="Lapidus A."/>
            <person name="Levasseur A."/>
            <person name="Lindquist E."/>
            <person name="Lipzen A."/>
            <person name="Logrieco A.F."/>
            <person name="MacCabe A."/>
            <person name="Maekelae M.R."/>
            <person name="Malavazi I."/>
            <person name="Melin P."/>
            <person name="Meyer V."/>
            <person name="Mielnichuk N."/>
            <person name="Miskei M."/>
            <person name="Molnar A.P."/>
            <person name="Mule G."/>
            <person name="Ngan C.Y."/>
            <person name="Orejas M."/>
            <person name="Orosz E."/>
            <person name="Ouedraogo J.P."/>
            <person name="Overkamp K.M."/>
            <person name="Park H.-S."/>
            <person name="Perrone G."/>
            <person name="Piumi F."/>
            <person name="Punt P.J."/>
            <person name="Ram A.F."/>
            <person name="Ramon A."/>
            <person name="Rauscher S."/>
            <person name="Record E."/>
            <person name="Riano-Pachon D.M."/>
            <person name="Robert V."/>
            <person name="Roehrig J."/>
            <person name="Ruller R."/>
            <person name="Salamov A."/>
            <person name="Salih N.S."/>
            <person name="Samson R.A."/>
            <person name="Sandor E."/>
            <person name="Sanguinetti M."/>
            <person name="Schuetze T."/>
            <person name="Sepcic K."/>
            <person name="Shelest E."/>
            <person name="Sherlock G."/>
            <person name="Sophianopoulou V."/>
            <person name="Squina F.M."/>
            <person name="Sun H."/>
            <person name="Susca A."/>
            <person name="Todd R.B."/>
            <person name="Tsang A."/>
            <person name="Unkles S.E."/>
            <person name="van de Wiele N."/>
            <person name="van Rossen-Uffink D."/>
            <person name="Oliveira J.V."/>
            <person name="Vesth T.C."/>
            <person name="Visser J."/>
            <person name="Yu J.-H."/>
            <person name="Zhou M."/>
            <person name="Andersen M.R."/>
            <person name="Archer D.B."/>
            <person name="Baker S.E."/>
            <person name="Benoit I."/>
            <person name="Brakhage A.A."/>
            <person name="Braus G.H."/>
            <person name="Fischer R."/>
            <person name="Frisvad J.C."/>
            <person name="Goldman G.H."/>
            <person name="Houbraken J."/>
            <person name="Oakley B."/>
            <person name="Pocsi I."/>
            <person name="Scazzocchio C."/>
            <person name="Seiboth B."/>
            <person name="vanKuyk P.A."/>
            <person name="Wortman J."/>
            <person name="Dyer P.S."/>
            <person name="Grigoriev I.V."/>
        </authorList>
    </citation>
    <scope>NUCLEOTIDE SEQUENCE [LARGE SCALE GENOMIC DNA]</scope>
    <source>
        <strain evidence="2">CBS 516.65</strain>
    </source>
</reference>
<gene>
    <name evidence="1" type="ORF">ASPGLDRAFT_28750</name>
</gene>
<sequence>MYLSYFLVKSKIPRAKVVHAITGFPEKLKGENFKNMIFSLSLILPNFPRIHAHTHTHTHKMKLPALYTTLLLTTTLVTAKEKISLQWALCDPNPQSALQKLGLDTNTPPYKTNPITYYDTHPPTYISDSLMFRTKTNKGEHLSTVKAGFHDEKETLDVPDFVECAWVRYGDQRSYTCEKRCPLVDESTIWCDEQVLFAGRYEDVDWEGMIGYGPYQNAKWKVGIEGYKAKFDDVVAGSLHLMEIEAKVPIAKGEEAYDVITQSLRDQGVALCDKQEGKTKRLFRAMGYVGDERIEL</sequence>
<dbReference type="GeneID" id="34460046"/>
<dbReference type="Proteomes" id="UP000184300">
    <property type="component" value="Unassembled WGS sequence"/>
</dbReference>
<dbReference type="AlphaFoldDB" id="A0A1L9V9X0"/>
<evidence type="ECO:0008006" key="3">
    <source>
        <dbReference type="Google" id="ProtNLM"/>
    </source>
</evidence>
<protein>
    <recommendedName>
        <fullName evidence="3">CYTH domain-containing protein</fullName>
    </recommendedName>
</protein>